<feature type="signal peptide" evidence="1">
    <location>
        <begin position="1"/>
        <end position="24"/>
    </location>
</feature>
<dbReference type="RefSeq" id="WP_256617671.1">
    <property type="nucleotide sequence ID" value="NZ_JANIBC010000001.1"/>
</dbReference>
<dbReference type="AlphaFoldDB" id="A0A9X2L6H3"/>
<accession>A0A9X2L6H3</accession>
<keyword evidence="3" id="KW-1185">Reference proteome</keyword>
<organism evidence="2 3">
    <name type="scientific">Parvularcula maris</name>
    <dbReference type="NCBI Taxonomy" id="2965077"/>
    <lineage>
        <taxon>Bacteria</taxon>
        <taxon>Pseudomonadati</taxon>
        <taxon>Pseudomonadota</taxon>
        <taxon>Alphaproteobacteria</taxon>
        <taxon>Parvularculales</taxon>
        <taxon>Parvularculaceae</taxon>
        <taxon>Parvularcula</taxon>
    </lineage>
</organism>
<proteinExistence type="predicted"/>
<comment type="caution">
    <text evidence="2">The sequence shown here is derived from an EMBL/GenBank/DDBJ whole genome shotgun (WGS) entry which is preliminary data.</text>
</comment>
<sequence length="283" mass="28925">MPLKRVVPALALAAATAMPLAAEAATFSVGPRNNSCVPSVPARSQSTGFTEQTGGVSCRVDVVPNTPNAYGADLVATTFIDTGATGLSFGLSAEANATPQSNRVYLASSSFQQGLFQDEVTISSTAAGQAMLVFTGSHSVTGTSADSSGAVSFTFIVGGGPTQPSPERRFAVQENSTGNNTNLELDPILIDFGPGSTDFTFQYFYAGTAVGGARGASAIGNGTAMFDYTWQLMLPDGATALSAGGFDYTGSDVSAEVPLPAALWFGAGGFGLLLSRRRAQADR</sequence>
<dbReference type="EMBL" id="JANIBC010000001">
    <property type="protein sequence ID" value="MCQ8183868.1"/>
    <property type="molecule type" value="Genomic_DNA"/>
</dbReference>
<evidence type="ECO:0008006" key="4">
    <source>
        <dbReference type="Google" id="ProtNLM"/>
    </source>
</evidence>
<evidence type="ECO:0000313" key="2">
    <source>
        <dbReference type="EMBL" id="MCQ8183868.1"/>
    </source>
</evidence>
<evidence type="ECO:0000313" key="3">
    <source>
        <dbReference type="Proteomes" id="UP001142610"/>
    </source>
</evidence>
<feature type="chain" id="PRO_5040808589" description="VPLPA-CTERM sorting domain-containing protein" evidence="1">
    <location>
        <begin position="25"/>
        <end position="283"/>
    </location>
</feature>
<evidence type="ECO:0000256" key="1">
    <source>
        <dbReference type="SAM" id="SignalP"/>
    </source>
</evidence>
<reference evidence="2" key="1">
    <citation type="submission" date="2022-07" db="EMBL/GenBank/DDBJ databases">
        <title>Parvularcula maris sp. nov., an algicidal bacterium isolated from seawater.</title>
        <authorList>
            <person name="Li F."/>
        </authorList>
    </citation>
    <scope>NUCLEOTIDE SEQUENCE</scope>
    <source>
        <strain evidence="2">BGMRC 0090</strain>
    </source>
</reference>
<dbReference type="Proteomes" id="UP001142610">
    <property type="component" value="Unassembled WGS sequence"/>
</dbReference>
<keyword evidence="1" id="KW-0732">Signal</keyword>
<gene>
    <name evidence="2" type="ORF">NOG11_00560</name>
</gene>
<protein>
    <recommendedName>
        <fullName evidence="4">VPLPA-CTERM sorting domain-containing protein</fullName>
    </recommendedName>
</protein>
<name>A0A9X2L6H3_9PROT</name>